<dbReference type="Pfam" id="PF13827">
    <property type="entry name" value="DUF4189"/>
    <property type="match status" value="1"/>
</dbReference>
<reference evidence="4" key="1">
    <citation type="journal article" date="2019" name="Int. J. Syst. Evol. Microbiol.">
        <title>The Global Catalogue of Microorganisms (GCM) 10K type strain sequencing project: providing services to taxonomists for standard genome sequencing and annotation.</title>
        <authorList>
            <consortium name="The Broad Institute Genomics Platform"/>
            <consortium name="The Broad Institute Genome Sequencing Center for Infectious Disease"/>
            <person name="Wu L."/>
            <person name="Ma J."/>
        </authorList>
    </citation>
    <scope>NUCLEOTIDE SEQUENCE [LARGE SCALE GENOMIC DNA]</scope>
    <source>
        <strain evidence="4">JCM 17782</strain>
    </source>
</reference>
<name>A0ABP8RN77_9MYCO</name>
<keyword evidence="1" id="KW-1133">Transmembrane helix</keyword>
<protein>
    <submittedName>
        <fullName evidence="3">DUF4189 domain-containing protein</fullName>
    </submittedName>
</protein>
<dbReference type="InterPro" id="IPR025240">
    <property type="entry name" value="DUF4189"/>
</dbReference>
<keyword evidence="1" id="KW-0812">Transmembrane</keyword>
<evidence type="ECO:0000313" key="4">
    <source>
        <dbReference type="Proteomes" id="UP001501417"/>
    </source>
</evidence>
<dbReference type="EMBL" id="BAABGF010000031">
    <property type="protein sequence ID" value="GAA4543025.1"/>
    <property type="molecule type" value="Genomic_DNA"/>
</dbReference>
<keyword evidence="1" id="KW-0472">Membrane</keyword>
<dbReference type="RefSeq" id="WP_308205087.1">
    <property type="nucleotide sequence ID" value="NZ_JACKUR010000016.1"/>
</dbReference>
<accession>A0ABP8RN77</accession>
<gene>
    <name evidence="3" type="ORF">GCM10023161_27780</name>
</gene>
<evidence type="ECO:0000259" key="2">
    <source>
        <dbReference type="Pfam" id="PF13827"/>
    </source>
</evidence>
<organism evidence="3 4">
    <name type="scientific">Mycobacterium paraffinicum</name>
    <dbReference type="NCBI Taxonomy" id="53378"/>
    <lineage>
        <taxon>Bacteria</taxon>
        <taxon>Bacillati</taxon>
        <taxon>Actinomycetota</taxon>
        <taxon>Actinomycetes</taxon>
        <taxon>Mycobacteriales</taxon>
        <taxon>Mycobacteriaceae</taxon>
        <taxon>Mycobacterium</taxon>
    </lineage>
</organism>
<sequence length="155" mass="16111">MITKRWHRIALAGGSVGITAGLMIVALPLVPQVGANIDDAVLSAMGMEPQAPVPHTMHYGAIAYAPSGAWGRSSGYTSQALANQVALEQCGDENCQVIVGFIVCGAVAYDGLRYLGGSGLSRQAAEADALNALPSGKIVNWVCQPHWGGPATRWP</sequence>
<evidence type="ECO:0000313" key="3">
    <source>
        <dbReference type="EMBL" id="GAA4543025.1"/>
    </source>
</evidence>
<comment type="caution">
    <text evidence="3">The sequence shown here is derived from an EMBL/GenBank/DDBJ whole genome shotgun (WGS) entry which is preliminary data.</text>
</comment>
<keyword evidence="4" id="KW-1185">Reference proteome</keyword>
<proteinExistence type="predicted"/>
<feature type="domain" description="DUF4189" evidence="2">
    <location>
        <begin position="59"/>
        <end position="143"/>
    </location>
</feature>
<evidence type="ECO:0000256" key="1">
    <source>
        <dbReference type="SAM" id="Phobius"/>
    </source>
</evidence>
<dbReference type="Proteomes" id="UP001501417">
    <property type="component" value="Unassembled WGS sequence"/>
</dbReference>
<feature type="transmembrane region" description="Helical" evidence="1">
    <location>
        <begin position="9"/>
        <end position="30"/>
    </location>
</feature>